<evidence type="ECO:0000256" key="5">
    <source>
        <dbReference type="ARBA" id="ARBA00023237"/>
    </source>
</evidence>
<keyword evidence="2" id="KW-0812">Transmembrane</keyword>
<keyword evidence="4" id="KW-0472">Membrane</keyword>
<accession>A0A5K7S3I1</accession>
<dbReference type="InterPro" id="IPR039910">
    <property type="entry name" value="D15-like"/>
</dbReference>
<keyword evidence="5" id="KW-0998">Cell outer membrane</keyword>
<keyword evidence="8" id="KW-1185">Reference proteome</keyword>
<dbReference type="KEGG" id="anf:AQPE_0172"/>
<evidence type="ECO:0000313" key="8">
    <source>
        <dbReference type="Proteomes" id="UP001193389"/>
    </source>
</evidence>
<dbReference type="AlphaFoldDB" id="A0A5K7S3I1"/>
<evidence type="ECO:0000259" key="6">
    <source>
        <dbReference type="Pfam" id="PF01103"/>
    </source>
</evidence>
<evidence type="ECO:0000256" key="1">
    <source>
        <dbReference type="ARBA" id="ARBA00004370"/>
    </source>
</evidence>
<gene>
    <name evidence="7" type="ORF">AQPE_0172</name>
</gene>
<feature type="domain" description="Bacterial surface antigen (D15)" evidence="6">
    <location>
        <begin position="546"/>
        <end position="712"/>
    </location>
</feature>
<keyword evidence="3" id="KW-0732">Signal</keyword>
<dbReference type="Pfam" id="PF01103">
    <property type="entry name" value="Omp85"/>
    <property type="match status" value="1"/>
</dbReference>
<dbReference type="EMBL" id="AP018694">
    <property type="protein sequence ID" value="BBE16035.1"/>
    <property type="molecule type" value="Genomic_DNA"/>
</dbReference>
<name>A0A5K7S3I1_9BACT</name>
<dbReference type="PANTHER" id="PTHR12815">
    <property type="entry name" value="SORTING AND ASSEMBLY MACHINERY SAMM50 PROTEIN FAMILY MEMBER"/>
    <property type="match status" value="1"/>
</dbReference>
<evidence type="ECO:0000256" key="2">
    <source>
        <dbReference type="ARBA" id="ARBA00022692"/>
    </source>
</evidence>
<organism evidence="7 8">
    <name type="scientific">Aquipluma nitroreducens</name>
    <dbReference type="NCBI Taxonomy" id="2010828"/>
    <lineage>
        <taxon>Bacteria</taxon>
        <taxon>Pseudomonadati</taxon>
        <taxon>Bacteroidota</taxon>
        <taxon>Bacteroidia</taxon>
        <taxon>Marinilabiliales</taxon>
        <taxon>Prolixibacteraceae</taxon>
        <taxon>Aquipluma</taxon>
    </lineage>
</organism>
<dbReference type="InterPro" id="IPR000184">
    <property type="entry name" value="Bac_surfAg_D15"/>
</dbReference>
<dbReference type="Proteomes" id="UP001193389">
    <property type="component" value="Chromosome"/>
</dbReference>
<evidence type="ECO:0000256" key="3">
    <source>
        <dbReference type="ARBA" id="ARBA00022729"/>
    </source>
</evidence>
<evidence type="ECO:0000256" key="4">
    <source>
        <dbReference type="ARBA" id="ARBA00023136"/>
    </source>
</evidence>
<sequence>MPSGEKLYTGAEINLESASDLNKKHIKTVVEGALRPEPNKVFLGMRPRVWMYNTAGENPKSKLDKWLKKRGTAPVLLSDVKPAVTSKIIDATLFNNGFFKSYTEYQIADKKRTAEVIYTSHIEKPYLIKELDYSISDDSLNHIIQNDEKKSLIKPDEEYNLNVLKNERERIDAKLKDNGYFYFNPDYLLFKADTSEANHSVNLKLMLKDSVPQTALTIYHIRKVVIDQDYSLNEDATEIKKDTMMFQNTVFMVNKAVPSINPKEILRSVYLKKNEVFSRKNHAITLNRLMSLDNFKFVRVKFTNSDTTAAGYLDVTILMTPMPKRSFRAEMDLVTKSNNFTGPRMNLSLQNRNTFHGAEILKLNMSGSFEAQLNGTEKNRYSYSWNPQLDLTFPRFITPFNINRSSSIYIPKTNFSLSYNYLKRVDYFDMKTFQFGYSYKWKENIVKEHELTPINVSFSTIGNKSVAFQALLDSIPYLKKSYEEQFIAGGSYSFTYNEQVLAGKKMQYFFHATTEVAGNAFSLAKHIAGEKVSSADPSKVVGSVYSQFAKLSLEGRAYYNFRDKNSLAMRIFAGVGKPYGNSSVLPYSKQFFSGGPNSLRAFQINSVGPGTFNQDSINTGFLYMGGDVKLEANAEYRFGIYRYFKGALFVDAGNVWLLKSNPTNIGSPFMLSNFADQLAVGTGFGLRVDVSFFVLRFDLAMPLRKPWLEENHRWVANQIDFGSSAWRKDNLVLNVAIGYPF</sequence>
<proteinExistence type="predicted"/>
<protein>
    <submittedName>
        <fullName evidence="7">Surface antigen</fullName>
    </submittedName>
</protein>
<evidence type="ECO:0000313" key="7">
    <source>
        <dbReference type="EMBL" id="BBE16035.1"/>
    </source>
</evidence>
<dbReference type="Gene3D" id="2.40.160.50">
    <property type="entry name" value="membrane protein fhac: a member of the omp85/tpsb transporter family"/>
    <property type="match status" value="1"/>
</dbReference>
<dbReference type="GO" id="GO:0019867">
    <property type="term" value="C:outer membrane"/>
    <property type="evidence" value="ECO:0007669"/>
    <property type="project" value="InterPro"/>
</dbReference>
<dbReference type="PANTHER" id="PTHR12815:SF47">
    <property type="entry name" value="TRANSLOCATION AND ASSEMBLY MODULE SUBUNIT TAMA"/>
    <property type="match status" value="1"/>
</dbReference>
<comment type="subcellular location">
    <subcellularLocation>
        <location evidence="1">Membrane</location>
    </subcellularLocation>
</comment>
<reference evidence="7" key="1">
    <citation type="journal article" date="2020" name="Int. J. Syst. Evol. Microbiol.">
        <title>Aquipluma nitroreducens gen. nov. sp. nov., a novel facultatively anaerobic bacterium isolated from a freshwater lake.</title>
        <authorList>
            <person name="Watanabe M."/>
            <person name="Kojima H."/>
            <person name="Fukui M."/>
        </authorList>
    </citation>
    <scope>NUCLEOTIDE SEQUENCE</scope>
    <source>
        <strain evidence="7">MeG22</strain>
    </source>
</reference>